<evidence type="ECO:0000313" key="2">
    <source>
        <dbReference type="EMBL" id="KAK8487323.1"/>
    </source>
</evidence>
<dbReference type="Proteomes" id="UP001472677">
    <property type="component" value="Unassembled WGS sequence"/>
</dbReference>
<sequence length="70" mass="7707">MVEVKRVMFGQEYSLLAILSVECTFLLITATALRQPSRVNLKWKCISEGCKVCASQFFNPMCSKGCGSPG</sequence>
<dbReference type="EMBL" id="JBBPBM010001102">
    <property type="protein sequence ID" value="KAK8487323.1"/>
    <property type="molecule type" value="Genomic_DNA"/>
</dbReference>
<proteinExistence type="predicted"/>
<evidence type="ECO:0000313" key="3">
    <source>
        <dbReference type="Proteomes" id="UP001472677"/>
    </source>
</evidence>
<gene>
    <name evidence="2" type="ORF">V6N12_005450</name>
</gene>
<reference evidence="2 3" key="1">
    <citation type="journal article" date="2024" name="G3 (Bethesda)">
        <title>Genome assembly of Hibiscus sabdariffa L. provides insights into metabolisms of medicinal natural products.</title>
        <authorList>
            <person name="Kim T."/>
        </authorList>
    </citation>
    <scope>NUCLEOTIDE SEQUENCE [LARGE SCALE GENOMIC DNA]</scope>
    <source>
        <strain evidence="2">TK-2024</strain>
        <tissue evidence="2">Old leaves</tissue>
    </source>
</reference>
<keyword evidence="1" id="KW-0472">Membrane</keyword>
<keyword evidence="1" id="KW-0812">Transmembrane</keyword>
<organism evidence="2 3">
    <name type="scientific">Hibiscus sabdariffa</name>
    <name type="common">roselle</name>
    <dbReference type="NCBI Taxonomy" id="183260"/>
    <lineage>
        <taxon>Eukaryota</taxon>
        <taxon>Viridiplantae</taxon>
        <taxon>Streptophyta</taxon>
        <taxon>Embryophyta</taxon>
        <taxon>Tracheophyta</taxon>
        <taxon>Spermatophyta</taxon>
        <taxon>Magnoliopsida</taxon>
        <taxon>eudicotyledons</taxon>
        <taxon>Gunneridae</taxon>
        <taxon>Pentapetalae</taxon>
        <taxon>rosids</taxon>
        <taxon>malvids</taxon>
        <taxon>Malvales</taxon>
        <taxon>Malvaceae</taxon>
        <taxon>Malvoideae</taxon>
        <taxon>Hibiscus</taxon>
    </lineage>
</organism>
<keyword evidence="3" id="KW-1185">Reference proteome</keyword>
<comment type="caution">
    <text evidence="2">The sequence shown here is derived from an EMBL/GenBank/DDBJ whole genome shotgun (WGS) entry which is preliminary data.</text>
</comment>
<feature type="transmembrane region" description="Helical" evidence="1">
    <location>
        <begin position="13"/>
        <end position="33"/>
    </location>
</feature>
<evidence type="ECO:0000256" key="1">
    <source>
        <dbReference type="SAM" id="Phobius"/>
    </source>
</evidence>
<name>A0ABR2A2S1_9ROSI</name>
<protein>
    <submittedName>
        <fullName evidence="2">Uncharacterized protein</fullName>
    </submittedName>
</protein>
<keyword evidence="1" id="KW-1133">Transmembrane helix</keyword>
<accession>A0ABR2A2S1</accession>